<evidence type="ECO:0000256" key="6">
    <source>
        <dbReference type="HAMAP-Rule" id="MF_01844"/>
    </source>
</evidence>
<keyword evidence="2 6" id="KW-1003">Cell membrane</keyword>
<keyword evidence="3 6" id="KW-0812">Transmembrane</keyword>
<feature type="transmembrane region" description="Helical" evidence="6">
    <location>
        <begin position="258"/>
        <end position="276"/>
    </location>
</feature>
<reference evidence="8 9" key="1">
    <citation type="submission" date="2019-10" db="EMBL/GenBank/DDBJ databases">
        <title>Cognatihalovulum marinum gen. nov. sp. nov., a new member of the family Rhodobacteraceae isolated from deep seawater of the Northwest Indian Ocean.</title>
        <authorList>
            <person name="Ruan C."/>
            <person name="Wang J."/>
            <person name="Zheng X."/>
            <person name="Song L."/>
            <person name="Zhu Y."/>
            <person name="Huang Y."/>
            <person name="Lu Z."/>
            <person name="Du W."/>
            <person name="Huang L."/>
            <person name="Dai X."/>
        </authorList>
    </citation>
    <scope>NUCLEOTIDE SEQUENCE [LARGE SCALE GENOMIC DNA]</scope>
    <source>
        <strain evidence="8 9">2CG4</strain>
    </source>
</reference>
<keyword evidence="6" id="KW-0050">Antiport</keyword>
<protein>
    <recommendedName>
        <fullName evidence="6">Na(+)/H(+) antiporter NhaA</fullName>
    </recommendedName>
    <alternativeName>
        <fullName evidence="6">Sodium/proton antiporter NhaA</fullName>
    </alternativeName>
</protein>
<dbReference type="EMBL" id="WIND01000015">
    <property type="protein sequence ID" value="MSU91057.1"/>
    <property type="molecule type" value="Genomic_DNA"/>
</dbReference>
<dbReference type="AlphaFoldDB" id="A0A6L5Z3F1"/>
<evidence type="ECO:0000256" key="3">
    <source>
        <dbReference type="ARBA" id="ARBA00022692"/>
    </source>
</evidence>
<feature type="transmembrane region" description="Helical" evidence="6">
    <location>
        <begin position="214"/>
        <end position="238"/>
    </location>
</feature>
<dbReference type="RefSeq" id="WP_154447824.1">
    <property type="nucleotide sequence ID" value="NZ_WIND01000015.1"/>
</dbReference>
<dbReference type="HAMAP" id="MF_01844">
    <property type="entry name" value="NhaA"/>
    <property type="match status" value="1"/>
</dbReference>
<feature type="transmembrane region" description="Helical" evidence="6">
    <location>
        <begin position="99"/>
        <end position="120"/>
    </location>
</feature>
<dbReference type="GO" id="GO:0005886">
    <property type="term" value="C:plasma membrane"/>
    <property type="evidence" value="ECO:0007669"/>
    <property type="project" value="UniProtKB-SubCell"/>
</dbReference>
<feature type="transmembrane region" description="Helical" evidence="6">
    <location>
        <begin position="126"/>
        <end position="144"/>
    </location>
</feature>
<comment type="subcellular location">
    <subcellularLocation>
        <location evidence="1">Cell inner membrane</location>
        <topology evidence="1">Multi-pass membrane protein</topology>
    </subcellularLocation>
    <subcellularLocation>
        <location evidence="6">Cell membrane</location>
        <topology evidence="6">Multi-pass membrane protein</topology>
    </subcellularLocation>
</comment>
<evidence type="ECO:0000256" key="2">
    <source>
        <dbReference type="ARBA" id="ARBA00022475"/>
    </source>
</evidence>
<feature type="transmembrane region" description="Helical" evidence="6">
    <location>
        <begin position="156"/>
        <end position="177"/>
    </location>
</feature>
<feature type="transmembrane region" description="Helical" evidence="6">
    <location>
        <begin position="358"/>
        <end position="381"/>
    </location>
</feature>
<dbReference type="Proteomes" id="UP000474957">
    <property type="component" value="Unassembled WGS sequence"/>
</dbReference>
<feature type="transmembrane region" description="Helical" evidence="6">
    <location>
        <begin position="12"/>
        <end position="31"/>
    </location>
</feature>
<comment type="catalytic activity">
    <reaction evidence="6">
        <text>Na(+)(in) + 2 H(+)(out) = Na(+)(out) + 2 H(+)(in)</text>
        <dbReference type="Rhea" id="RHEA:29251"/>
        <dbReference type="ChEBI" id="CHEBI:15378"/>
        <dbReference type="ChEBI" id="CHEBI:29101"/>
    </reaction>
</comment>
<name>A0A6L5Z3F1_9RHOB</name>
<dbReference type="GO" id="GO:0006885">
    <property type="term" value="P:regulation of pH"/>
    <property type="evidence" value="ECO:0007669"/>
    <property type="project" value="UniProtKB-UniRule"/>
</dbReference>
<keyword evidence="6" id="KW-0915">Sodium</keyword>
<accession>A0A6L5Z3F1</accession>
<dbReference type="InterPro" id="IPR023171">
    <property type="entry name" value="Na/H_antiporter_dom_sf"/>
</dbReference>
<dbReference type="Gene3D" id="1.20.1530.10">
    <property type="entry name" value="Na+/H+ antiporter like domain"/>
    <property type="match status" value="1"/>
</dbReference>
<sequence>MLIQIVDRLYRHDATAGILLMLATVAALAIYNSPLASGYDAELSSVLAITLDGDGLEKPLILWINDGLMAIFFFLIGLELKREMIEGKLRNPRDVMLPGIAALGGVAVPALIYTALNLGGPGLDGWAIPAATDIAFALGVLALLGKRAPAALKMFLLTLAILDDIAAILIIALFYTAELKVNYLVYGLVPLALLIALNLRGAHRVAPSILLGTILWVLVLKSGVHATLAGVVLALTIPLRDARGGSPVHKLEYALTPYVLYLIMPLFAFANAGLSLDGLGLDELLNPVTLGIALGLFAGKQIGVFGFTWGLVRSGLASLPDGVGWRHIYGVSCLAGIGFTMSLFIGGLSFADPDLRDAVRLGVLAGSILSGVLGFAVLFGAGRPAGTEAARPEPDEAVSAAERKEPVVPPA</sequence>
<dbReference type="PANTHER" id="PTHR30341:SF0">
    <property type="entry name" value="NA(+)_H(+) ANTIPORTER NHAA"/>
    <property type="match status" value="1"/>
</dbReference>
<feature type="transmembrane region" description="Helical" evidence="6">
    <location>
        <begin position="60"/>
        <end position="78"/>
    </location>
</feature>
<keyword evidence="4 6" id="KW-1133">Transmembrane helix</keyword>
<feature type="transmembrane region" description="Helical" evidence="6">
    <location>
        <begin position="328"/>
        <end position="351"/>
    </location>
</feature>
<comment type="similarity">
    <text evidence="6">Belongs to the NhaA Na(+)/H(+) (TC 2.A.33) antiporter family.</text>
</comment>
<evidence type="ECO:0000256" key="1">
    <source>
        <dbReference type="ARBA" id="ARBA00004429"/>
    </source>
</evidence>
<organism evidence="8 9">
    <name type="scientific">Halovulum marinum</name>
    <dbReference type="NCBI Taxonomy" id="2662447"/>
    <lineage>
        <taxon>Bacteria</taxon>
        <taxon>Pseudomonadati</taxon>
        <taxon>Pseudomonadota</taxon>
        <taxon>Alphaproteobacteria</taxon>
        <taxon>Rhodobacterales</taxon>
        <taxon>Paracoccaceae</taxon>
        <taxon>Halovulum</taxon>
    </lineage>
</organism>
<keyword evidence="6" id="KW-0739">Sodium transport</keyword>
<evidence type="ECO:0000313" key="8">
    <source>
        <dbReference type="EMBL" id="MSU91057.1"/>
    </source>
</evidence>
<dbReference type="NCBIfam" id="NF007112">
    <property type="entry name" value="PRK09561.1"/>
    <property type="match status" value="1"/>
</dbReference>
<evidence type="ECO:0000256" key="4">
    <source>
        <dbReference type="ARBA" id="ARBA00022989"/>
    </source>
</evidence>
<keyword evidence="5 6" id="KW-0472">Membrane</keyword>
<keyword evidence="6" id="KW-0406">Ion transport</keyword>
<feature type="compositionally biased region" description="Basic and acidic residues" evidence="7">
    <location>
        <begin position="401"/>
        <end position="411"/>
    </location>
</feature>
<dbReference type="InterPro" id="IPR004670">
    <property type="entry name" value="NhaA"/>
</dbReference>
<keyword evidence="6" id="KW-0813">Transport</keyword>
<feature type="transmembrane region" description="Helical" evidence="6">
    <location>
        <begin position="288"/>
        <end position="308"/>
    </location>
</feature>
<comment type="caution">
    <text evidence="8">The sequence shown here is derived from an EMBL/GenBank/DDBJ whole genome shotgun (WGS) entry which is preliminary data.</text>
</comment>
<proteinExistence type="inferred from homology"/>
<evidence type="ECO:0000256" key="7">
    <source>
        <dbReference type="SAM" id="MobiDB-lite"/>
    </source>
</evidence>
<dbReference type="PANTHER" id="PTHR30341">
    <property type="entry name" value="SODIUM ION/PROTON ANTIPORTER NHAA-RELATED"/>
    <property type="match status" value="1"/>
</dbReference>
<evidence type="ECO:0000313" key="9">
    <source>
        <dbReference type="Proteomes" id="UP000474957"/>
    </source>
</evidence>
<gene>
    <name evidence="6 8" type="primary">nhaA</name>
    <name evidence="8" type="ORF">GE300_15820</name>
</gene>
<feature type="region of interest" description="Disordered" evidence="7">
    <location>
        <begin position="386"/>
        <end position="411"/>
    </location>
</feature>
<dbReference type="NCBIfam" id="TIGR00773">
    <property type="entry name" value="NhaA"/>
    <property type="match status" value="1"/>
</dbReference>
<dbReference type="NCBIfam" id="NF007111">
    <property type="entry name" value="PRK09560.1"/>
    <property type="match status" value="1"/>
</dbReference>
<feature type="transmembrane region" description="Helical" evidence="6">
    <location>
        <begin position="183"/>
        <end position="202"/>
    </location>
</feature>
<dbReference type="Pfam" id="PF06965">
    <property type="entry name" value="Na_H_antiport_1"/>
    <property type="match status" value="1"/>
</dbReference>
<evidence type="ECO:0000256" key="5">
    <source>
        <dbReference type="ARBA" id="ARBA00023136"/>
    </source>
</evidence>
<keyword evidence="9" id="KW-1185">Reference proteome</keyword>
<comment type="function">
    <text evidence="6">Na(+)/H(+) antiporter that extrudes sodium in exchange for external protons.</text>
</comment>
<dbReference type="GO" id="GO:0015385">
    <property type="term" value="F:sodium:proton antiporter activity"/>
    <property type="evidence" value="ECO:0007669"/>
    <property type="project" value="UniProtKB-UniRule"/>
</dbReference>